<accession>A0ACC0D5G3</accession>
<sequence>MRGLCPIPTSLCPSAASGPPRQIPLRTLLALALEPAPGDRVERLYERLGHELNRFAGPHGGNISIVAAAALDVATELGHLPSQSNTATSKTNNEEFHTYKNDIHQLRSRARQGHGTNIEVRDSIYPKESRSVADISFDVCLRKHHSLLWKVAFFAFGQACAGTFAERMITCRTARLKLGLCGDAGSTGSAVKPTKRYPKPPPTISSNQGSQRIQQHSPADNLESLLTASLSSSLKDATIFKQSFLSLVRLAAHTLCKALRVTALTSSTTHCRRCPDDQKENTFEAVEFKAMLGRPSHPIAMDVSTLKIMHLQHFGRFTTQHPHQE</sequence>
<name>A0ACC0D5G3_9PEZI</name>
<evidence type="ECO:0000313" key="2">
    <source>
        <dbReference type="Proteomes" id="UP001497680"/>
    </source>
</evidence>
<dbReference type="Proteomes" id="UP001497680">
    <property type="component" value="Unassembled WGS sequence"/>
</dbReference>
<keyword evidence="2" id="KW-1185">Reference proteome</keyword>
<protein>
    <submittedName>
        <fullName evidence="1">Uncharacterized protein</fullName>
    </submittedName>
</protein>
<dbReference type="EMBL" id="MU394304">
    <property type="protein sequence ID" value="KAI6087969.1"/>
    <property type="molecule type" value="Genomic_DNA"/>
</dbReference>
<organism evidence="1 2">
    <name type="scientific">Hypoxylon rubiginosum</name>
    <dbReference type="NCBI Taxonomy" id="110542"/>
    <lineage>
        <taxon>Eukaryota</taxon>
        <taxon>Fungi</taxon>
        <taxon>Dikarya</taxon>
        <taxon>Ascomycota</taxon>
        <taxon>Pezizomycotina</taxon>
        <taxon>Sordariomycetes</taxon>
        <taxon>Xylariomycetidae</taxon>
        <taxon>Xylariales</taxon>
        <taxon>Hypoxylaceae</taxon>
        <taxon>Hypoxylon</taxon>
    </lineage>
</organism>
<proteinExistence type="predicted"/>
<comment type="caution">
    <text evidence="1">The sequence shown here is derived from an EMBL/GenBank/DDBJ whole genome shotgun (WGS) entry which is preliminary data.</text>
</comment>
<gene>
    <name evidence="1" type="ORF">F4821DRAFT_258424</name>
</gene>
<evidence type="ECO:0000313" key="1">
    <source>
        <dbReference type="EMBL" id="KAI6087969.1"/>
    </source>
</evidence>
<reference evidence="1 2" key="1">
    <citation type="journal article" date="2022" name="New Phytol.">
        <title>Ecological generalism drives hyperdiversity of secondary metabolite gene clusters in xylarialean endophytes.</title>
        <authorList>
            <person name="Franco M.E.E."/>
            <person name="Wisecaver J.H."/>
            <person name="Arnold A.E."/>
            <person name="Ju Y.M."/>
            <person name="Slot J.C."/>
            <person name="Ahrendt S."/>
            <person name="Moore L.P."/>
            <person name="Eastman K.E."/>
            <person name="Scott K."/>
            <person name="Konkel Z."/>
            <person name="Mondo S.J."/>
            <person name="Kuo A."/>
            <person name="Hayes R.D."/>
            <person name="Haridas S."/>
            <person name="Andreopoulos B."/>
            <person name="Riley R."/>
            <person name="LaButti K."/>
            <person name="Pangilinan J."/>
            <person name="Lipzen A."/>
            <person name="Amirebrahimi M."/>
            <person name="Yan J."/>
            <person name="Adam C."/>
            <person name="Keymanesh K."/>
            <person name="Ng V."/>
            <person name="Louie K."/>
            <person name="Northen T."/>
            <person name="Drula E."/>
            <person name="Henrissat B."/>
            <person name="Hsieh H.M."/>
            <person name="Youens-Clark K."/>
            <person name="Lutzoni F."/>
            <person name="Miadlikowska J."/>
            <person name="Eastwood D.C."/>
            <person name="Hamelin R.C."/>
            <person name="Grigoriev I.V."/>
            <person name="U'Ren J.M."/>
        </authorList>
    </citation>
    <scope>NUCLEOTIDE SEQUENCE [LARGE SCALE GENOMIC DNA]</scope>
    <source>
        <strain evidence="1 2">ER1909</strain>
    </source>
</reference>